<name>A0A2A4G6Q4_9FLAO</name>
<dbReference type="AlphaFoldDB" id="A0A2A4G6Q4"/>
<accession>A0A2A4G6Q4</accession>
<evidence type="ECO:0000313" key="2">
    <source>
        <dbReference type="Proteomes" id="UP000219559"/>
    </source>
</evidence>
<dbReference type="OrthoDB" id="1430532at2"/>
<dbReference type="Proteomes" id="UP000219559">
    <property type="component" value="Unassembled WGS sequence"/>
</dbReference>
<keyword evidence="2" id="KW-1185">Reference proteome</keyword>
<evidence type="ECO:0000313" key="1">
    <source>
        <dbReference type="EMBL" id="PCE63666.1"/>
    </source>
</evidence>
<sequence length="178" mass="20559">MFLKAIQAKLKEKSGIKFLKQELGKPQTAVDRPNGIRSVGCIVDLDNFDTSEVFYELLEDFSLRPNAVKIIGYKSLHDKNSPYATPIFSDKDLGWNGQIANSYALEFLSREYDLLLNYYNENKLMPQLMSLKSKARIRVGFETVDHALNDIMVMTPISDFRKFKSELHKYLRILNEVK</sequence>
<dbReference type="Pfam" id="PF21857">
    <property type="entry name" value="DUF6913"/>
    <property type="match status" value="1"/>
</dbReference>
<dbReference type="InterPro" id="IPR054207">
    <property type="entry name" value="DUF6913"/>
</dbReference>
<reference evidence="1 2" key="1">
    <citation type="submission" date="2017-04" db="EMBL/GenBank/DDBJ databases">
        <title>A new member of the family Flavobacteriaceae isolated from ascidians.</title>
        <authorList>
            <person name="Chen L."/>
        </authorList>
    </citation>
    <scope>NUCLEOTIDE SEQUENCE [LARGE SCALE GENOMIC DNA]</scope>
    <source>
        <strain evidence="1 2">HQA918</strain>
    </source>
</reference>
<gene>
    <name evidence="1" type="ORF">B7P33_10295</name>
</gene>
<dbReference type="RefSeq" id="WP_097442382.1">
    <property type="nucleotide sequence ID" value="NZ_NBWU01000004.1"/>
</dbReference>
<protein>
    <submittedName>
        <fullName evidence="1">Uncharacterized protein</fullName>
    </submittedName>
</protein>
<comment type="caution">
    <text evidence="1">The sequence shown here is derived from an EMBL/GenBank/DDBJ whole genome shotgun (WGS) entry which is preliminary data.</text>
</comment>
<proteinExistence type="predicted"/>
<organism evidence="1 2">
    <name type="scientific">Sediminicola luteus</name>
    <dbReference type="NCBI Taxonomy" id="319238"/>
    <lineage>
        <taxon>Bacteria</taxon>
        <taxon>Pseudomonadati</taxon>
        <taxon>Bacteroidota</taxon>
        <taxon>Flavobacteriia</taxon>
        <taxon>Flavobacteriales</taxon>
        <taxon>Flavobacteriaceae</taxon>
        <taxon>Sediminicola</taxon>
    </lineage>
</organism>
<dbReference type="EMBL" id="NBWU01000004">
    <property type="protein sequence ID" value="PCE63666.1"/>
    <property type="molecule type" value="Genomic_DNA"/>
</dbReference>